<accession>A0A5B7TM31</accession>
<dbReference type="AlphaFoldDB" id="A0A5B7TM31"/>
<dbReference type="RefSeq" id="WP_138948231.1">
    <property type="nucleotide sequence ID" value="NZ_CP040749.1"/>
</dbReference>
<dbReference type="KEGG" id="fbe:FF125_02095"/>
<dbReference type="Proteomes" id="UP000306229">
    <property type="component" value="Chromosome"/>
</dbReference>
<keyword evidence="3" id="KW-1185">Reference proteome</keyword>
<sequence length="354" mass="41162">MKKRFLAYMLLSCTFLGVGIVVLLFIFSENTMHRNNSFIRRIPPHTVKILKSIDLKFNSYYIAGMTDQTIYLGNTTAPLIITEISLKTFQLKKHQIVLDQMELPYRTVRIEVKPPYFFVADGSVPILFRGKITDWKAQTLSKDLAYFSLWTTIDSTSFGIRSLSSKNQEQILGTLYKNQNYQVKLSTDLLTKQIDGYFDMDGQLLWNSSLQRLVYLYYYRNEYIVYNSKLHLDYSGKTIDTIQTVSFKVANLKTTNQKKLLGNPTLVNKIATTNTELLFINSDRLGRFEPKNILKKASIIDVYNLGNATYSFSFYIFHEKLEKGISINSYKDLFVMISGNQLYIYKLQNNYFHK</sequence>
<dbReference type="EMBL" id="CP040749">
    <property type="protein sequence ID" value="QCX37288.1"/>
    <property type="molecule type" value="Genomic_DNA"/>
</dbReference>
<protein>
    <submittedName>
        <fullName evidence="2">Uncharacterized protein</fullName>
    </submittedName>
</protein>
<evidence type="ECO:0000313" key="2">
    <source>
        <dbReference type="EMBL" id="QCX37288.1"/>
    </source>
</evidence>
<keyword evidence="1" id="KW-1133">Transmembrane helix</keyword>
<organism evidence="2 3">
    <name type="scientific">Aureibaculum algae</name>
    <dbReference type="NCBI Taxonomy" id="2584122"/>
    <lineage>
        <taxon>Bacteria</taxon>
        <taxon>Pseudomonadati</taxon>
        <taxon>Bacteroidota</taxon>
        <taxon>Flavobacteriia</taxon>
        <taxon>Flavobacteriales</taxon>
        <taxon>Flavobacteriaceae</taxon>
        <taxon>Aureibaculum</taxon>
    </lineage>
</organism>
<gene>
    <name evidence="2" type="ORF">FF125_02095</name>
</gene>
<feature type="transmembrane region" description="Helical" evidence="1">
    <location>
        <begin position="7"/>
        <end position="27"/>
    </location>
</feature>
<keyword evidence="1" id="KW-0812">Transmembrane</keyword>
<dbReference type="OrthoDB" id="673785at2"/>
<name>A0A5B7TM31_9FLAO</name>
<evidence type="ECO:0000313" key="3">
    <source>
        <dbReference type="Proteomes" id="UP000306229"/>
    </source>
</evidence>
<reference evidence="2 3" key="1">
    <citation type="submission" date="2019-05" db="EMBL/GenBank/DDBJ databases">
        <title>Algicella ahnfeltiae gen. nov., sp. nov., a novel marine bacterium of the family Flavobacteriaceae isolated from a red alga.</title>
        <authorList>
            <person name="Nedashkovskaya O.I."/>
            <person name="Kukhlevskiy A.D."/>
            <person name="Kim S.-G."/>
            <person name="Zhukova N.V."/>
            <person name="Mikhailov V.V."/>
        </authorList>
    </citation>
    <scope>NUCLEOTIDE SEQUENCE [LARGE SCALE GENOMIC DNA]</scope>
    <source>
        <strain evidence="2 3">10Alg115</strain>
    </source>
</reference>
<evidence type="ECO:0000256" key="1">
    <source>
        <dbReference type="SAM" id="Phobius"/>
    </source>
</evidence>
<proteinExistence type="predicted"/>
<keyword evidence="1" id="KW-0472">Membrane</keyword>